<accession>A0A0N4U5N8</accession>
<reference evidence="9" key="1">
    <citation type="submission" date="2017-02" db="UniProtKB">
        <authorList>
            <consortium name="WormBaseParasite"/>
        </authorList>
    </citation>
    <scope>IDENTIFICATION</scope>
</reference>
<dbReference type="AlphaFoldDB" id="A0A0N4U5N8"/>
<evidence type="ECO:0000256" key="1">
    <source>
        <dbReference type="ARBA" id="ARBA00004123"/>
    </source>
</evidence>
<evidence type="ECO:0000256" key="4">
    <source>
        <dbReference type="ARBA" id="ARBA00022840"/>
    </source>
</evidence>
<evidence type="ECO:0000256" key="3">
    <source>
        <dbReference type="ARBA" id="ARBA00022741"/>
    </source>
</evidence>
<keyword evidence="4" id="KW-0067">ATP-binding</keyword>
<evidence type="ECO:0000313" key="6">
    <source>
        <dbReference type="EMBL" id="VDN56560.1"/>
    </source>
</evidence>
<dbReference type="PANTHER" id="PTHR47157:SF1">
    <property type="entry name" value="CHROMODOMAIN-HELICASE-DNA-BINDING PROTEIN 1-LIKE"/>
    <property type="match status" value="1"/>
</dbReference>
<evidence type="ECO:0000256" key="5">
    <source>
        <dbReference type="ARBA" id="ARBA00023242"/>
    </source>
</evidence>
<evidence type="ECO:0000313" key="7">
    <source>
        <dbReference type="Proteomes" id="UP000038040"/>
    </source>
</evidence>
<keyword evidence="5" id="KW-0539">Nucleus</keyword>
<dbReference type="SUPFAM" id="SSF52949">
    <property type="entry name" value="Macro domain-like"/>
    <property type="match status" value="1"/>
</dbReference>
<dbReference type="GO" id="GO:0006338">
    <property type="term" value="P:chromatin remodeling"/>
    <property type="evidence" value="ECO:0007669"/>
    <property type="project" value="InterPro"/>
</dbReference>
<evidence type="ECO:0000313" key="9">
    <source>
        <dbReference type="WBParaSite" id="DME_0000217301-mRNA-1"/>
    </source>
</evidence>
<evidence type="ECO:0000313" key="8">
    <source>
        <dbReference type="Proteomes" id="UP000274756"/>
    </source>
</evidence>
<dbReference type="WBParaSite" id="DME_0000217301-mRNA-1">
    <property type="protein sequence ID" value="DME_0000217301-mRNA-1"/>
    <property type="gene ID" value="DME_0000217301"/>
</dbReference>
<keyword evidence="8" id="KW-1185">Reference proteome</keyword>
<dbReference type="GO" id="GO:0005634">
    <property type="term" value="C:nucleus"/>
    <property type="evidence" value="ECO:0007669"/>
    <property type="project" value="UniProtKB-SubCell"/>
</dbReference>
<evidence type="ECO:0000256" key="2">
    <source>
        <dbReference type="ARBA" id="ARBA00007025"/>
    </source>
</evidence>
<gene>
    <name evidence="6" type="ORF">DME_LOCUS6533</name>
</gene>
<dbReference type="STRING" id="318479.A0A0N4U5N8"/>
<dbReference type="PANTHER" id="PTHR47157">
    <property type="entry name" value="CHROMODOMAIN-HELICASE-DNA-BINDING PROTEIN 1-LIKE"/>
    <property type="match status" value="1"/>
</dbReference>
<dbReference type="EMBL" id="UYYG01001156">
    <property type="protein sequence ID" value="VDN56560.1"/>
    <property type="molecule type" value="Genomic_DNA"/>
</dbReference>
<comment type="subcellular location">
    <subcellularLocation>
        <location evidence="1">Nucleus</location>
    </subcellularLocation>
</comment>
<protein>
    <submittedName>
        <fullName evidence="9">Macro domain-containing protein</fullName>
    </submittedName>
</protein>
<comment type="similarity">
    <text evidence="2">Belongs to the SNF2/RAD54 helicase family.</text>
</comment>
<dbReference type="Gene3D" id="3.40.220.10">
    <property type="entry name" value="Leucine Aminopeptidase, subunit E, domain 1"/>
    <property type="match status" value="1"/>
</dbReference>
<dbReference type="Proteomes" id="UP000274756">
    <property type="component" value="Unassembled WGS sequence"/>
</dbReference>
<dbReference type="OrthoDB" id="5848999at2759"/>
<sequence>MVVKFGCIISISSFHIVDFDEQDISYNAVIGNDTDLVQGKESVALLIAQRKGRRDEIDLHHLSECFSRLAEYAVKNASVSIHMPRYSYGMCNVKWYSVERLIRKYFTAKSIPVYIYYFQRK</sequence>
<reference evidence="6 8" key="2">
    <citation type="submission" date="2018-11" db="EMBL/GenBank/DDBJ databases">
        <authorList>
            <consortium name="Pathogen Informatics"/>
        </authorList>
    </citation>
    <scope>NUCLEOTIDE SEQUENCE [LARGE SCALE GENOMIC DNA]</scope>
</reference>
<dbReference type="GO" id="GO:0006281">
    <property type="term" value="P:DNA repair"/>
    <property type="evidence" value="ECO:0007669"/>
    <property type="project" value="InterPro"/>
</dbReference>
<dbReference type="InterPro" id="IPR031053">
    <property type="entry name" value="ALC1"/>
</dbReference>
<proteinExistence type="inferred from homology"/>
<dbReference type="InterPro" id="IPR043472">
    <property type="entry name" value="Macro_dom-like"/>
</dbReference>
<name>A0A0N4U5N8_DRAME</name>
<dbReference type="Proteomes" id="UP000038040">
    <property type="component" value="Unplaced"/>
</dbReference>
<keyword evidence="3" id="KW-0547">Nucleotide-binding</keyword>
<dbReference type="GO" id="GO:0003678">
    <property type="term" value="F:DNA helicase activity"/>
    <property type="evidence" value="ECO:0007669"/>
    <property type="project" value="InterPro"/>
</dbReference>
<organism evidence="7 9">
    <name type="scientific">Dracunculus medinensis</name>
    <name type="common">Guinea worm</name>
    <dbReference type="NCBI Taxonomy" id="318479"/>
    <lineage>
        <taxon>Eukaryota</taxon>
        <taxon>Metazoa</taxon>
        <taxon>Ecdysozoa</taxon>
        <taxon>Nematoda</taxon>
        <taxon>Chromadorea</taxon>
        <taxon>Rhabditida</taxon>
        <taxon>Spirurina</taxon>
        <taxon>Dracunculoidea</taxon>
        <taxon>Dracunculidae</taxon>
        <taxon>Dracunculus</taxon>
    </lineage>
</organism>
<dbReference type="GO" id="GO:0005524">
    <property type="term" value="F:ATP binding"/>
    <property type="evidence" value="ECO:0007669"/>
    <property type="project" value="UniProtKB-KW"/>
</dbReference>